<keyword evidence="2" id="KW-0560">Oxidoreductase</keyword>
<dbReference type="VEuPathDB" id="TriTrypDB:TcG_01020"/>
<gene>
    <name evidence="4" type="ORF">C3747_39g360</name>
</gene>
<protein>
    <submittedName>
        <fullName evidence="4">Putative glyceraldehyde 3-phosphate dehydrogenase, cytosolic</fullName>
    </submittedName>
</protein>
<evidence type="ECO:0000259" key="3">
    <source>
        <dbReference type="Pfam" id="PF02800"/>
    </source>
</evidence>
<dbReference type="PANTHER" id="PTHR10836">
    <property type="entry name" value="GLYCERALDEHYDE 3-PHOSPHATE DEHYDROGENASE"/>
    <property type="match status" value="1"/>
</dbReference>
<name>A0A2V2X1L1_TRYCR</name>
<dbReference type="InterPro" id="IPR020829">
    <property type="entry name" value="GlycerAld_3-P_DH_cat"/>
</dbReference>
<evidence type="ECO:0000256" key="2">
    <source>
        <dbReference type="ARBA" id="ARBA00023002"/>
    </source>
</evidence>
<dbReference type="Gene3D" id="3.30.360.10">
    <property type="entry name" value="Dihydrodipicolinate Reductase, domain 2"/>
    <property type="match status" value="1"/>
</dbReference>
<accession>A0A2V2X1L1</accession>
<dbReference type="VEuPathDB" id="TriTrypDB:Tc_MARK_950"/>
<dbReference type="VEuPathDB" id="TriTrypDB:C3747_39g360"/>
<dbReference type="VEuPathDB" id="TriTrypDB:TcBrA4_0105520"/>
<dbReference type="Proteomes" id="UP000246078">
    <property type="component" value="Unassembled WGS sequence"/>
</dbReference>
<evidence type="ECO:0000313" key="5">
    <source>
        <dbReference type="Proteomes" id="UP000246078"/>
    </source>
</evidence>
<dbReference type="SMR" id="A0A2V2X1L1"/>
<dbReference type="OMA" id="MTTVNSY"/>
<dbReference type="VEuPathDB" id="TriTrypDB:TcCL_NonESM12697"/>
<dbReference type="Gene3D" id="3.40.50.720">
    <property type="entry name" value="NAD(P)-binding Rossmann-like Domain"/>
    <property type="match status" value="1"/>
</dbReference>
<dbReference type="EMBL" id="PRFC01000039">
    <property type="protein sequence ID" value="PWV14043.1"/>
    <property type="molecule type" value="Genomic_DNA"/>
</dbReference>
<dbReference type="PANTHER" id="PTHR10836:SF76">
    <property type="entry name" value="GLYCERALDEHYDE-3-PHOSPHATE DEHYDROGENASE-RELATED"/>
    <property type="match status" value="1"/>
</dbReference>
<dbReference type="OrthoDB" id="1152826at2759"/>
<dbReference type="AlphaFoldDB" id="A0A2V2X1L1"/>
<dbReference type="GO" id="GO:0016620">
    <property type="term" value="F:oxidoreductase activity, acting on the aldehyde or oxo group of donors, NAD or NADP as acceptor"/>
    <property type="evidence" value="ECO:0007669"/>
    <property type="project" value="InterPro"/>
</dbReference>
<dbReference type="VEuPathDB" id="TriTrypDB:TcCLB.511235.20"/>
<dbReference type="VEuPathDB" id="TriTrypDB:ECC02_008479"/>
<dbReference type="VEuPathDB" id="TriTrypDB:C4B63_8g249"/>
<dbReference type="SUPFAM" id="SSF55347">
    <property type="entry name" value="Glyceraldehyde-3-phosphate dehydrogenase-like, C-terminal domain"/>
    <property type="match status" value="1"/>
</dbReference>
<evidence type="ECO:0000256" key="1">
    <source>
        <dbReference type="ARBA" id="ARBA00007406"/>
    </source>
</evidence>
<dbReference type="VEuPathDB" id="TriTrypDB:TCSYLVIO_008046"/>
<comment type="similarity">
    <text evidence="1">Belongs to the glyceraldehyde-3-phosphate dehydrogenase family.</text>
</comment>
<comment type="caution">
    <text evidence="4">The sequence shown here is derived from an EMBL/GenBank/DDBJ whole genome shotgun (WGS) entry which is preliminary data.</text>
</comment>
<dbReference type="VEuPathDB" id="TriTrypDB:TCDM_13011"/>
<reference evidence="4 5" key="1">
    <citation type="journal article" date="2018" name="Microb. Genom.">
        <title>Expanding an expanded genome: long-read sequencing of Trypanosoma cruzi.</title>
        <authorList>
            <person name="Berna L."/>
            <person name="Rodriguez M."/>
            <person name="Chiribao M.L."/>
            <person name="Parodi-Talice A."/>
            <person name="Pita S."/>
            <person name="Rijo G."/>
            <person name="Alvarez-Valin F."/>
            <person name="Robello C."/>
        </authorList>
    </citation>
    <scope>NUCLEOTIDE SEQUENCE [LARGE SCALE GENOMIC DNA]</scope>
    <source>
        <strain evidence="4 5">TCC</strain>
    </source>
</reference>
<evidence type="ECO:0000313" key="4">
    <source>
        <dbReference type="EMBL" id="PWV14043.1"/>
    </source>
</evidence>
<dbReference type="InterPro" id="IPR020831">
    <property type="entry name" value="GlycerAld/Erythrose_P_DH"/>
</dbReference>
<dbReference type="VEuPathDB" id="TriTrypDB:BCY84_12532"/>
<organism evidence="4 5">
    <name type="scientific">Trypanosoma cruzi</name>
    <dbReference type="NCBI Taxonomy" id="5693"/>
    <lineage>
        <taxon>Eukaryota</taxon>
        <taxon>Discoba</taxon>
        <taxon>Euglenozoa</taxon>
        <taxon>Kinetoplastea</taxon>
        <taxon>Metakinetoplastina</taxon>
        <taxon>Trypanosomatida</taxon>
        <taxon>Trypanosomatidae</taxon>
        <taxon>Trypanosoma</taxon>
        <taxon>Schizotrypanum</taxon>
    </lineage>
</organism>
<dbReference type="VEuPathDB" id="TriTrypDB:TcCLB.506409.240"/>
<sequence>MTGQPRDDTTMPFVGVNDTIRKGRQIASNVPCARNRLAPPARIARERFGVVESLMATARATMASQQTADGASLKEWRGGRGATWKIVPSATGAAKAVEKGIPAPNGRLAGMAFRVPTPNVSVVDLTARLEKPAAYEQLRAATDAASEGKPNGLLGRTEAEVVSTDMNGVALMPVFAVKAGISLNDRFAKLASWYDDGTGYSHKVLDLVAHTSAR</sequence>
<feature type="domain" description="Glyceraldehyde 3-phosphate dehydrogenase catalytic" evidence="3">
    <location>
        <begin position="37"/>
        <end position="194"/>
    </location>
</feature>
<dbReference type="Pfam" id="PF02800">
    <property type="entry name" value="Gp_dh_C"/>
    <property type="match status" value="1"/>
</dbReference>
<dbReference type="VEuPathDB" id="TriTrypDB:TcYC6_0098240"/>
<dbReference type="PRINTS" id="PR00078">
    <property type="entry name" value="G3PDHDRGNASE"/>
</dbReference>
<proteinExistence type="inferred from homology"/>